<dbReference type="PRINTS" id="PR01035">
    <property type="entry name" value="TCRTETA"/>
</dbReference>
<proteinExistence type="inferred from homology"/>
<feature type="compositionally biased region" description="Polar residues" evidence="7">
    <location>
        <begin position="226"/>
        <end position="251"/>
    </location>
</feature>
<reference evidence="10 11" key="1">
    <citation type="submission" date="2018-12" db="EMBL/GenBank/DDBJ databases">
        <title>Venturia inaequalis Genome Resource.</title>
        <authorList>
            <person name="Lichtner F.J."/>
        </authorList>
    </citation>
    <scope>NUCLEOTIDE SEQUENCE [LARGE SCALE GENOMIC DNA]</scope>
    <source>
        <strain evidence="10 11">120213</strain>
    </source>
</reference>
<dbReference type="Gene3D" id="1.20.1250.20">
    <property type="entry name" value="MFS general substrate transporter like domains"/>
    <property type="match status" value="1"/>
</dbReference>
<evidence type="ECO:0000256" key="4">
    <source>
        <dbReference type="ARBA" id="ARBA00022692"/>
    </source>
</evidence>
<dbReference type="InterPro" id="IPR001958">
    <property type="entry name" value="Tet-R_TetA/multi-R_MdtG-like"/>
</dbReference>
<keyword evidence="5 8" id="KW-1133">Transmembrane helix</keyword>
<organism evidence="10 11">
    <name type="scientific">Venturia inaequalis</name>
    <name type="common">Apple scab fungus</name>
    <dbReference type="NCBI Taxonomy" id="5025"/>
    <lineage>
        <taxon>Eukaryota</taxon>
        <taxon>Fungi</taxon>
        <taxon>Dikarya</taxon>
        <taxon>Ascomycota</taxon>
        <taxon>Pezizomycotina</taxon>
        <taxon>Dothideomycetes</taxon>
        <taxon>Pleosporomycetidae</taxon>
        <taxon>Venturiales</taxon>
        <taxon>Venturiaceae</taxon>
        <taxon>Venturia</taxon>
    </lineage>
</organism>
<comment type="caution">
    <text evidence="10">The sequence shown here is derived from an EMBL/GenBank/DDBJ whole genome shotgun (WGS) entry which is preliminary data.</text>
</comment>
<dbReference type="CDD" id="cd17325">
    <property type="entry name" value="MFS_MdtG_SLC18_like"/>
    <property type="match status" value="1"/>
</dbReference>
<comment type="similarity">
    <text evidence="2">Belongs to the major facilitator superfamily. Vesicular transporter family.</text>
</comment>
<feature type="transmembrane region" description="Helical" evidence="8">
    <location>
        <begin position="341"/>
        <end position="361"/>
    </location>
</feature>
<dbReference type="InterPro" id="IPR020846">
    <property type="entry name" value="MFS_dom"/>
</dbReference>
<evidence type="ECO:0000256" key="5">
    <source>
        <dbReference type="ARBA" id="ARBA00022989"/>
    </source>
</evidence>
<dbReference type="EMBL" id="WNWS01000116">
    <property type="protein sequence ID" value="KAE9979563.1"/>
    <property type="molecule type" value="Genomic_DNA"/>
</dbReference>
<feature type="transmembrane region" description="Helical" evidence="8">
    <location>
        <begin position="186"/>
        <end position="204"/>
    </location>
</feature>
<evidence type="ECO:0000313" key="10">
    <source>
        <dbReference type="EMBL" id="KAE9979563.1"/>
    </source>
</evidence>
<dbReference type="Proteomes" id="UP000447873">
    <property type="component" value="Unassembled WGS sequence"/>
</dbReference>
<name>A0A8H3V2K1_VENIN</name>
<feature type="transmembrane region" description="Helical" evidence="8">
    <location>
        <begin position="368"/>
        <end position="388"/>
    </location>
</feature>
<dbReference type="GO" id="GO:0016020">
    <property type="term" value="C:membrane"/>
    <property type="evidence" value="ECO:0007669"/>
    <property type="project" value="UniProtKB-SubCell"/>
</dbReference>
<feature type="transmembrane region" description="Helical" evidence="8">
    <location>
        <begin position="448"/>
        <end position="469"/>
    </location>
</feature>
<dbReference type="InterPro" id="IPR011701">
    <property type="entry name" value="MFS"/>
</dbReference>
<dbReference type="Pfam" id="PF07690">
    <property type="entry name" value="MFS_1"/>
    <property type="match status" value="1"/>
</dbReference>
<dbReference type="SUPFAM" id="SSF103473">
    <property type="entry name" value="MFS general substrate transporter"/>
    <property type="match status" value="1"/>
</dbReference>
<dbReference type="InterPro" id="IPR036259">
    <property type="entry name" value="MFS_trans_sf"/>
</dbReference>
<feature type="transmembrane region" description="Helical" evidence="8">
    <location>
        <begin position="97"/>
        <end position="115"/>
    </location>
</feature>
<feature type="transmembrane region" description="Helical" evidence="8">
    <location>
        <begin position="308"/>
        <end position="329"/>
    </location>
</feature>
<feature type="transmembrane region" description="Helical" evidence="8">
    <location>
        <begin position="121"/>
        <end position="143"/>
    </location>
</feature>
<evidence type="ECO:0000256" key="1">
    <source>
        <dbReference type="ARBA" id="ARBA00004141"/>
    </source>
</evidence>
<dbReference type="PANTHER" id="PTHR23506:SF23">
    <property type="entry name" value="GH10249P"/>
    <property type="match status" value="1"/>
</dbReference>
<keyword evidence="3" id="KW-0813">Transport</keyword>
<evidence type="ECO:0000256" key="3">
    <source>
        <dbReference type="ARBA" id="ARBA00022448"/>
    </source>
</evidence>
<sequence length="511" mass="53967">MKLPLPQSSDSTPRFLEVRSSTWFIVITVCVAAFSDAFIYGVIIPVFPHSLKTRFGVPDDEVQYWNSALLTSFGAAQFFFSPIIGHFADRSSSRRSPLLLGFFGNAAATALLYLARNVWMLVLSRFLQGLSAAVVYTVGFALVADTVGQESIGQWMGFVISSLNVGMMISPALGGILYDAFGYDSIFVAAFVLIGIDICLRIVMVEKKHASKLKQPLVSDPEPNYGTISSSDVKNLSGAHSTSTRSDTSSEVVAPSIVQPVSGPSDSSPAPSSKDALLPSASASSPTATTNAHPLKTLLCSPRILTSLYGALITVVVLVAFDAALPIFVAQQFGWSSTGGGLIFLAITLPIFSAPIAGTIADRYPSSWLASSWFILSGILVSMLFLVANKSLSPLAQKIILSVLLTIYGFTRTFGSSPLGADLTRAVADMAADDPSVFGGEEATAQVFSLYTSSSAAGVLVGPIVANIAYGQHNWVVLVVSLGLLSASVAVPILLFKPKWGKQKGKSAIVV</sequence>
<dbReference type="InterPro" id="IPR050930">
    <property type="entry name" value="MFS_Vesicular_Transporter"/>
</dbReference>
<feature type="transmembrane region" description="Helical" evidence="8">
    <location>
        <begin position="64"/>
        <end position="85"/>
    </location>
</feature>
<feature type="domain" description="Major facilitator superfamily (MFS) profile" evidence="9">
    <location>
        <begin position="25"/>
        <end position="499"/>
    </location>
</feature>
<evidence type="ECO:0000256" key="8">
    <source>
        <dbReference type="SAM" id="Phobius"/>
    </source>
</evidence>
<gene>
    <name evidence="10" type="ORF">EG328_000816</name>
</gene>
<feature type="transmembrane region" description="Helical" evidence="8">
    <location>
        <begin position="394"/>
        <end position="411"/>
    </location>
</feature>
<keyword evidence="6 8" id="KW-0472">Membrane</keyword>
<dbReference type="PROSITE" id="PS50850">
    <property type="entry name" value="MFS"/>
    <property type="match status" value="1"/>
</dbReference>
<protein>
    <recommendedName>
        <fullName evidence="9">Major facilitator superfamily (MFS) profile domain-containing protein</fullName>
    </recommendedName>
</protein>
<accession>A0A8H3V2K1</accession>
<feature type="region of interest" description="Disordered" evidence="7">
    <location>
        <begin position="224"/>
        <end position="291"/>
    </location>
</feature>
<dbReference type="GO" id="GO:0022857">
    <property type="term" value="F:transmembrane transporter activity"/>
    <property type="evidence" value="ECO:0007669"/>
    <property type="project" value="InterPro"/>
</dbReference>
<dbReference type="PANTHER" id="PTHR23506">
    <property type="entry name" value="GH10249P"/>
    <property type="match status" value="1"/>
</dbReference>
<evidence type="ECO:0000313" key="11">
    <source>
        <dbReference type="Proteomes" id="UP000447873"/>
    </source>
</evidence>
<keyword evidence="4 8" id="KW-0812">Transmembrane</keyword>
<feature type="transmembrane region" description="Helical" evidence="8">
    <location>
        <begin position="475"/>
        <end position="496"/>
    </location>
</feature>
<evidence type="ECO:0000256" key="6">
    <source>
        <dbReference type="ARBA" id="ARBA00023136"/>
    </source>
</evidence>
<feature type="transmembrane region" description="Helical" evidence="8">
    <location>
        <begin position="21"/>
        <end position="44"/>
    </location>
</feature>
<evidence type="ECO:0000256" key="2">
    <source>
        <dbReference type="ARBA" id="ARBA00006829"/>
    </source>
</evidence>
<comment type="subcellular location">
    <subcellularLocation>
        <location evidence="1">Membrane</location>
        <topology evidence="1">Multi-pass membrane protein</topology>
    </subcellularLocation>
</comment>
<evidence type="ECO:0000256" key="7">
    <source>
        <dbReference type="SAM" id="MobiDB-lite"/>
    </source>
</evidence>
<feature type="transmembrane region" description="Helical" evidence="8">
    <location>
        <begin position="155"/>
        <end position="174"/>
    </location>
</feature>
<evidence type="ECO:0000259" key="9">
    <source>
        <dbReference type="PROSITE" id="PS50850"/>
    </source>
</evidence>
<feature type="compositionally biased region" description="Low complexity" evidence="7">
    <location>
        <begin position="264"/>
        <end position="289"/>
    </location>
</feature>
<dbReference type="AlphaFoldDB" id="A0A8H3V2K1"/>